<dbReference type="STRING" id="41431.PCC8801_4206"/>
<dbReference type="AlphaFoldDB" id="B7K681"/>
<dbReference type="eggNOG" id="ENOG5033HE9">
    <property type="taxonomic scope" value="Bacteria"/>
</dbReference>
<reference evidence="2" key="1">
    <citation type="journal article" date="2011" name="MBio">
        <title>Novel metabolic attributes of the genus Cyanothece, comprising a group of unicellular nitrogen-fixing Cyanobacteria.</title>
        <authorList>
            <person name="Bandyopadhyay A."/>
            <person name="Elvitigala T."/>
            <person name="Welsh E."/>
            <person name="Stockel J."/>
            <person name="Liberton M."/>
            <person name="Min H."/>
            <person name="Sherman L.A."/>
            <person name="Pakrasi H.B."/>
        </authorList>
    </citation>
    <scope>NUCLEOTIDE SEQUENCE [LARGE SCALE GENOMIC DNA]</scope>
    <source>
        <strain evidence="2">PCC 8801</strain>
    </source>
</reference>
<organism evidence="1 2">
    <name type="scientific">Rippkaea orientalis (strain PCC 8801 / RF-1)</name>
    <name type="common">Cyanothece sp. (strain PCC 8801)</name>
    <dbReference type="NCBI Taxonomy" id="41431"/>
    <lineage>
        <taxon>Bacteria</taxon>
        <taxon>Bacillati</taxon>
        <taxon>Cyanobacteriota</taxon>
        <taxon>Cyanophyceae</taxon>
        <taxon>Oscillatoriophycideae</taxon>
        <taxon>Chroococcales</taxon>
        <taxon>Aphanothecaceae</taxon>
        <taxon>Rippkaea</taxon>
        <taxon>Rippkaea orientalis</taxon>
    </lineage>
</organism>
<dbReference type="OrthoDB" id="454733at2"/>
<dbReference type="InterPro" id="IPR014971">
    <property type="entry name" value="KGK"/>
</dbReference>
<keyword evidence="2" id="KW-1185">Reference proteome</keyword>
<protein>
    <submittedName>
        <fullName evidence="1">KGK family protein</fullName>
    </submittedName>
</protein>
<name>B7K681_RIPO1</name>
<dbReference type="HOGENOM" id="CLU_136180_0_0_3"/>
<dbReference type="EMBL" id="CP001287">
    <property type="protein sequence ID" value="ACK68134.1"/>
    <property type="molecule type" value="Genomic_DNA"/>
</dbReference>
<dbReference type="Pfam" id="PF08872">
    <property type="entry name" value="KGK"/>
    <property type="match status" value="1"/>
</dbReference>
<dbReference type="Proteomes" id="UP000008204">
    <property type="component" value="Chromosome"/>
</dbReference>
<sequence>MSEDKLFEINEYLEGDDDVIAFRDSSTYKISKLKTFLIEKIKSIRYKVGMSWNDSIFTSYGRECEILKVGSGGWIKGQLKFRMILEFIPDEPELKEPESPLDEIRKKISEMG</sequence>
<accession>B7K681</accession>
<proteinExistence type="predicted"/>
<evidence type="ECO:0000313" key="1">
    <source>
        <dbReference type="EMBL" id="ACK68134.1"/>
    </source>
</evidence>
<dbReference type="KEGG" id="cyp:PCC8801_4206"/>
<dbReference type="RefSeq" id="WP_015785182.1">
    <property type="nucleotide sequence ID" value="NC_011726.1"/>
</dbReference>
<gene>
    <name evidence="1" type="ordered locus">PCC8801_4206</name>
</gene>
<evidence type="ECO:0000313" key="2">
    <source>
        <dbReference type="Proteomes" id="UP000008204"/>
    </source>
</evidence>